<name>A0AAD5TDJ1_9FUNG</name>
<evidence type="ECO:0000256" key="4">
    <source>
        <dbReference type="SAM" id="MobiDB-lite"/>
    </source>
</evidence>
<feature type="region of interest" description="Disordered" evidence="4">
    <location>
        <begin position="67"/>
        <end position="94"/>
    </location>
</feature>
<dbReference type="GO" id="GO:0005840">
    <property type="term" value="C:ribosome"/>
    <property type="evidence" value="ECO:0007669"/>
    <property type="project" value="UniProtKB-KW"/>
</dbReference>
<keyword evidence="2" id="KW-0689">Ribosomal protein</keyword>
<protein>
    <recommendedName>
        <fullName evidence="5">Ribosomal eL28/Mak16 domain-containing protein</fullName>
    </recommendedName>
</protein>
<keyword evidence="7" id="KW-1185">Reference proteome</keyword>
<comment type="caution">
    <text evidence="6">The sequence shown here is derived from an EMBL/GenBank/DDBJ whole genome shotgun (WGS) entry which is preliminary data.</text>
</comment>
<evidence type="ECO:0000313" key="7">
    <source>
        <dbReference type="Proteomes" id="UP001212152"/>
    </source>
</evidence>
<accession>A0AAD5TDJ1</accession>
<proteinExistence type="inferred from homology"/>
<dbReference type="AlphaFoldDB" id="A0AAD5TDJ1"/>
<reference evidence="6" key="1">
    <citation type="submission" date="2020-05" db="EMBL/GenBank/DDBJ databases">
        <title>Phylogenomic resolution of chytrid fungi.</title>
        <authorList>
            <person name="Stajich J.E."/>
            <person name="Amses K."/>
            <person name="Simmons R."/>
            <person name="Seto K."/>
            <person name="Myers J."/>
            <person name="Bonds A."/>
            <person name="Quandt C.A."/>
            <person name="Barry K."/>
            <person name="Liu P."/>
            <person name="Grigoriev I."/>
            <person name="Longcore J.E."/>
            <person name="James T.Y."/>
        </authorList>
    </citation>
    <scope>NUCLEOTIDE SEQUENCE</scope>
    <source>
        <strain evidence="6">JEL0379</strain>
    </source>
</reference>
<evidence type="ECO:0000256" key="2">
    <source>
        <dbReference type="ARBA" id="ARBA00022980"/>
    </source>
</evidence>
<comment type="similarity">
    <text evidence="1">Belongs to the eukaryotic ribosomal protein eL28 family.</text>
</comment>
<keyword evidence="3" id="KW-0687">Ribonucleoprotein</keyword>
<sequence>MSSDLIWLLIRDQSSFLVKRNGIQLTREPGNLLNLNSLKYSGLAQKKNIHIGFPEGGKGASIVTKKTSVPSHKVAKASHKSSLSKGTRGGHKTIKNILHTYRPDLEKAALARLSRVNEAQKAPSVQKPKKLRGVRARKAAATA</sequence>
<dbReference type="InterPro" id="IPR002672">
    <property type="entry name" value="Ribosomal_eL28"/>
</dbReference>
<dbReference type="GO" id="GO:0006412">
    <property type="term" value="P:translation"/>
    <property type="evidence" value="ECO:0007669"/>
    <property type="project" value="InterPro"/>
</dbReference>
<evidence type="ECO:0000256" key="1">
    <source>
        <dbReference type="ARBA" id="ARBA00007926"/>
    </source>
</evidence>
<dbReference type="GO" id="GO:0003735">
    <property type="term" value="F:structural constituent of ribosome"/>
    <property type="evidence" value="ECO:0007669"/>
    <property type="project" value="InterPro"/>
</dbReference>
<evidence type="ECO:0000313" key="6">
    <source>
        <dbReference type="EMBL" id="KAJ3171886.1"/>
    </source>
</evidence>
<dbReference type="GO" id="GO:1990904">
    <property type="term" value="C:ribonucleoprotein complex"/>
    <property type="evidence" value="ECO:0007669"/>
    <property type="project" value="UniProtKB-KW"/>
</dbReference>
<dbReference type="Gene3D" id="3.30.390.110">
    <property type="match status" value="1"/>
</dbReference>
<gene>
    <name evidence="6" type="ORF">HDU87_008204</name>
</gene>
<dbReference type="PANTHER" id="PTHR10544">
    <property type="entry name" value="60S RIBOSOMAL PROTEIN L28"/>
    <property type="match status" value="1"/>
</dbReference>
<dbReference type="Proteomes" id="UP001212152">
    <property type="component" value="Unassembled WGS sequence"/>
</dbReference>
<dbReference type="EMBL" id="JADGJQ010000082">
    <property type="protein sequence ID" value="KAJ3171886.1"/>
    <property type="molecule type" value="Genomic_DNA"/>
</dbReference>
<evidence type="ECO:0000256" key="3">
    <source>
        <dbReference type="ARBA" id="ARBA00023274"/>
    </source>
</evidence>
<dbReference type="InterPro" id="IPR029004">
    <property type="entry name" value="Ribosomal_eL28/Mak16"/>
</dbReference>
<feature type="region of interest" description="Disordered" evidence="4">
    <location>
        <begin position="116"/>
        <end position="143"/>
    </location>
</feature>
<feature type="compositionally biased region" description="Basic residues" evidence="4">
    <location>
        <begin position="127"/>
        <end position="143"/>
    </location>
</feature>
<dbReference type="Pfam" id="PF01778">
    <property type="entry name" value="Ribosomal_L28e"/>
    <property type="match status" value="1"/>
</dbReference>
<feature type="domain" description="Ribosomal eL28/Mak16" evidence="5">
    <location>
        <begin position="5"/>
        <end position="118"/>
    </location>
</feature>
<organism evidence="6 7">
    <name type="scientific">Geranomyces variabilis</name>
    <dbReference type="NCBI Taxonomy" id="109894"/>
    <lineage>
        <taxon>Eukaryota</taxon>
        <taxon>Fungi</taxon>
        <taxon>Fungi incertae sedis</taxon>
        <taxon>Chytridiomycota</taxon>
        <taxon>Chytridiomycota incertae sedis</taxon>
        <taxon>Chytridiomycetes</taxon>
        <taxon>Spizellomycetales</taxon>
        <taxon>Powellomycetaceae</taxon>
        <taxon>Geranomyces</taxon>
    </lineage>
</organism>
<evidence type="ECO:0000259" key="5">
    <source>
        <dbReference type="Pfam" id="PF01778"/>
    </source>
</evidence>